<dbReference type="OrthoDB" id="251770at2759"/>
<dbReference type="SMART" id="SM00292">
    <property type="entry name" value="BRCT"/>
    <property type="match status" value="2"/>
</dbReference>
<keyword evidence="3" id="KW-1185">Reference proteome</keyword>
<dbReference type="SUPFAM" id="SSF52113">
    <property type="entry name" value="BRCT domain"/>
    <property type="match status" value="1"/>
</dbReference>
<evidence type="ECO:0000313" key="3">
    <source>
        <dbReference type="Proteomes" id="UP000091857"/>
    </source>
</evidence>
<evidence type="ECO:0000313" key="2">
    <source>
        <dbReference type="EMBL" id="OAY54206.1"/>
    </source>
</evidence>
<dbReference type="Gramene" id="Manes.03G056600.3.v8.1">
    <property type="protein sequence ID" value="Manes.03G056600.3.v8.1.CDS"/>
    <property type="gene ID" value="Manes.03G056600.v8.1"/>
</dbReference>
<dbReference type="Gene3D" id="3.40.50.10190">
    <property type="entry name" value="BRCT domain"/>
    <property type="match status" value="1"/>
</dbReference>
<dbReference type="AlphaFoldDB" id="A0A2C9W6B8"/>
<comment type="caution">
    <text evidence="2">The sequence shown here is derived from an EMBL/GenBank/DDBJ whole genome shotgun (WGS) entry which is preliminary data.</text>
</comment>
<evidence type="ECO:0000259" key="1">
    <source>
        <dbReference type="PROSITE" id="PS50172"/>
    </source>
</evidence>
<dbReference type="CDD" id="cd17731">
    <property type="entry name" value="BRCT_TopBP1_rpt2_like"/>
    <property type="match status" value="1"/>
</dbReference>
<feature type="domain" description="BRCT" evidence="1">
    <location>
        <begin position="53"/>
        <end position="145"/>
    </location>
</feature>
<dbReference type="EMBL" id="CM004389">
    <property type="protein sequence ID" value="OAY54206.1"/>
    <property type="molecule type" value="Genomic_DNA"/>
</dbReference>
<dbReference type="InterPro" id="IPR036420">
    <property type="entry name" value="BRCT_dom_sf"/>
</dbReference>
<proteinExistence type="predicted"/>
<dbReference type="Gramene" id="Manes.03G056600.1.v8.1">
    <property type="protein sequence ID" value="Manes.03G056600.1.v8.1.CDS"/>
    <property type="gene ID" value="Manes.03G056600.v8.1"/>
</dbReference>
<organism evidence="2 3">
    <name type="scientific">Manihot esculenta</name>
    <name type="common">Cassava</name>
    <name type="synonym">Jatropha manihot</name>
    <dbReference type="NCBI Taxonomy" id="3983"/>
    <lineage>
        <taxon>Eukaryota</taxon>
        <taxon>Viridiplantae</taxon>
        <taxon>Streptophyta</taxon>
        <taxon>Embryophyta</taxon>
        <taxon>Tracheophyta</taxon>
        <taxon>Spermatophyta</taxon>
        <taxon>Magnoliopsida</taxon>
        <taxon>eudicotyledons</taxon>
        <taxon>Gunneridae</taxon>
        <taxon>Pentapetalae</taxon>
        <taxon>rosids</taxon>
        <taxon>fabids</taxon>
        <taxon>Malpighiales</taxon>
        <taxon>Euphorbiaceae</taxon>
        <taxon>Crotonoideae</taxon>
        <taxon>Manihoteae</taxon>
        <taxon>Manihot</taxon>
    </lineage>
</organism>
<protein>
    <recommendedName>
        <fullName evidence="1">BRCT domain-containing protein</fullName>
    </recommendedName>
</protein>
<dbReference type="InterPro" id="IPR046522">
    <property type="entry name" value="DUF6699"/>
</dbReference>
<name>A0A2C9W6B8_MANES</name>
<dbReference type="STRING" id="3983.A0A2C9W6B8"/>
<reference evidence="3" key="1">
    <citation type="journal article" date="2016" name="Nat. Biotechnol.">
        <title>Sequencing wild and cultivated cassava and related species reveals extensive interspecific hybridization and genetic diversity.</title>
        <authorList>
            <person name="Bredeson J.V."/>
            <person name="Lyons J.B."/>
            <person name="Prochnik S.E."/>
            <person name="Wu G.A."/>
            <person name="Ha C.M."/>
            <person name="Edsinger-Gonzales E."/>
            <person name="Grimwood J."/>
            <person name="Schmutz J."/>
            <person name="Rabbi I.Y."/>
            <person name="Egesi C."/>
            <person name="Nauluvula P."/>
            <person name="Lebot V."/>
            <person name="Ndunguru J."/>
            <person name="Mkamilo G."/>
            <person name="Bart R.S."/>
            <person name="Setter T.L."/>
            <person name="Gleadow R.M."/>
            <person name="Kulakow P."/>
            <person name="Ferguson M.E."/>
            <person name="Rounsley S."/>
            <person name="Rokhsar D.S."/>
        </authorList>
    </citation>
    <scope>NUCLEOTIDE SEQUENCE [LARGE SCALE GENOMIC DNA]</scope>
    <source>
        <strain evidence="3">cv. AM560-2</strain>
    </source>
</reference>
<dbReference type="PANTHER" id="PTHR47576">
    <property type="entry name" value="BRCT DOMAIN DNA REPAIR PROTEIN-RELATED"/>
    <property type="match status" value="1"/>
</dbReference>
<dbReference type="Gramene" id="Manes.03G056600.2.v8.1">
    <property type="protein sequence ID" value="Manes.03G056600.2.v8.1.CDS"/>
    <property type="gene ID" value="Manes.03G056600.v8.1"/>
</dbReference>
<gene>
    <name evidence="2" type="ORF">MANES_03G056600v8</name>
</gene>
<dbReference type="Proteomes" id="UP000091857">
    <property type="component" value="Chromosome 3"/>
</dbReference>
<dbReference type="PROSITE" id="PS50172">
    <property type="entry name" value="BRCT"/>
    <property type="match status" value="1"/>
</dbReference>
<dbReference type="Pfam" id="PF20415">
    <property type="entry name" value="DUF6699"/>
    <property type="match status" value="1"/>
</dbReference>
<dbReference type="InterPro" id="IPR059215">
    <property type="entry name" value="BRCT2_TopBP1-like"/>
</dbReference>
<dbReference type="PANTHER" id="PTHR47576:SF2">
    <property type="entry name" value="BRCT DOMAIN DNA REPAIR PROTEIN-RELATED"/>
    <property type="match status" value="1"/>
</dbReference>
<dbReference type="Pfam" id="PF12738">
    <property type="entry name" value="PTCB-BRCT"/>
    <property type="match status" value="1"/>
</dbReference>
<accession>A0A2C9W6B8</accession>
<dbReference type="InterPro" id="IPR001357">
    <property type="entry name" value="BRCT_dom"/>
</dbReference>
<sequence length="547" mass="60703">MGRDGKVEVINSKGCSRLFVGLSASIPSFRGLQSFEPMSTVTSSAGSESVLFRSNGPFAGLVICVTGLSKEARKQVMEATERLGGQYSSNLHPQCTHLVVQSFGGRKFEHAVKHGSKNGLFVVTLGWFVDSVKRNVRLGESLYSVKSVGENDVRLDDLNRLVGFSGTENSCLPSGFNDPKKFEMIERLHKKSSGRSSGRSIEAIFSGNSLYVDSDISDELRNKVYEAARGEDAMFLDQWFVGCTASHVVCEGASIQRYLGHSNNLVTPLWVLKTAKEKHVQRLVYMSADLARQVGMMLGNFQNGIAGQEINGGNAPQDVQNLRSKTSHGGRQQIVNFAKSLVRSRRGRRMQTCQTPIRPITPSSLLDSICWSISEPTSTASIYTDSLSCDDVSEHHTSVFFDAKGDTKDSEASFANLTRPLTESEKNELIFKNHFLTILFPIDRFSEMGPSSKTFFSENGFTCLQVLDHVYAFYQENMSASEIEVAIHTDSRHADRLRTVYSSKETAELGYVIFRRIDFLGSRKSFEMLKRVAGDNNSNVYELLIRA</sequence>